<sequence>MTDGYYISQGEEENGPYTLEEMLNMPLNVDTMILSPQQDDWQRASDLPEFFEYFEARGIYFPTEDNLAGFGWRLIAYVVDSIILSYPISFFRPATFTEVYARATNGTATVDDLVIMLKFNMISFLIMAVYHTICEFSPMQGSLGKKFFKISVVDADGMKLSFGRALLRNLGKFVSGTALGIGYLAILWDSQKQAWHDKWARTYVIIKG</sequence>
<comment type="caution">
    <text evidence="10">The sequence shown here is derived from an EMBL/GenBank/DDBJ whole genome shotgun (WGS) entry which is preliminary data.</text>
</comment>
<evidence type="ECO:0000256" key="5">
    <source>
        <dbReference type="ARBA" id="ARBA00023136"/>
    </source>
</evidence>
<keyword evidence="2" id="KW-1003">Cell membrane</keyword>
<keyword evidence="4 6" id="KW-1133">Transmembrane helix</keyword>
<keyword evidence="12" id="KW-1185">Reference proteome</keyword>
<feature type="transmembrane region" description="Helical" evidence="6">
    <location>
        <begin position="170"/>
        <end position="188"/>
    </location>
</feature>
<proteinExistence type="predicted"/>
<dbReference type="AlphaFoldDB" id="A0A4Y8AFG5"/>
<accession>A0A4Y8AFG5</accession>
<reference evidence="10 11" key="1">
    <citation type="journal article" date="2016" name="Int. J. Syst. Evol. Microbiol.">
        <title>Proposal of Mucilaginibacter phyllosphaerae sp. nov. isolated from the phyllosphere of Galium album.</title>
        <authorList>
            <person name="Aydogan E.L."/>
            <person name="Busse H.J."/>
            <person name="Moser G."/>
            <person name="Muller C."/>
            <person name="Kampfer P."/>
            <person name="Glaeser S.P."/>
        </authorList>
    </citation>
    <scope>NUCLEOTIDE SEQUENCE [LARGE SCALE GENOMIC DNA]</scope>
    <source>
        <strain evidence="10 11">PP-F2FG21</strain>
    </source>
</reference>
<dbReference type="PANTHER" id="PTHR36115:SF4">
    <property type="entry name" value="MEMBRANE PROTEIN"/>
    <property type="match status" value="1"/>
</dbReference>
<evidence type="ECO:0000256" key="4">
    <source>
        <dbReference type="ARBA" id="ARBA00022989"/>
    </source>
</evidence>
<feature type="transmembrane region" description="Helical" evidence="6">
    <location>
        <begin position="113"/>
        <end position="133"/>
    </location>
</feature>
<evidence type="ECO:0000256" key="1">
    <source>
        <dbReference type="ARBA" id="ARBA00004651"/>
    </source>
</evidence>
<dbReference type="InterPro" id="IPR025640">
    <property type="entry name" value="GYF_2"/>
</dbReference>
<dbReference type="Pfam" id="PF14237">
    <property type="entry name" value="GYF_2"/>
    <property type="match status" value="1"/>
</dbReference>
<name>A0A4Y8AFG5_9SPHI</name>
<dbReference type="GO" id="GO:0005886">
    <property type="term" value="C:plasma membrane"/>
    <property type="evidence" value="ECO:0007669"/>
    <property type="project" value="UniProtKB-SubCell"/>
</dbReference>
<keyword evidence="5 6" id="KW-0472">Membrane</keyword>
<evidence type="ECO:0000256" key="3">
    <source>
        <dbReference type="ARBA" id="ARBA00022692"/>
    </source>
</evidence>
<reference evidence="10" key="2">
    <citation type="submission" date="2019-03" db="EMBL/GenBank/DDBJ databases">
        <authorList>
            <person name="Yan Y.-Q."/>
            <person name="Du Z.-J."/>
        </authorList>
    </citation>
    <scope>NUCLEOTIDE SEQUENCE</scope>
    <source>
        <strain evidence="10">PP-F2FG21</strain>
    </source>
</reference>
<feature type="domain" description="RDD" evidence="7">
    <location>
        <begin position="68"/>
        <end position="200"/>
    </location>
</feature>
<evidence type="ECO:0000259" key="8">
    <source>
        <dbReference type="Pfam" id="PF14237"/>
    </source>
</evidence>
<evidence type="ECO:0000313" key="10">
    <source>
        <dbReference type="EMBL" id="TEW67514.1"/>
    </source>
</evidence>
<evidence type="ECO:0000256" key="2">
    <source>
        <dbReference type="ARBA" id="ARBA00022475"/>
    </source>
</evidence>
<reference evidence="9 12" key="3">
    <citation type="submission" date="2020-08" db="EMBL/GenBank/DDBJ databases">
        <title>Genomic Encyclopedia of Type Strains, Phase IV (KMG-IV): sequencing the most valuable type-strain genomes for metagenomic binning, comparative biology and taxonomic classification.</title>
        <authorList>
            <person name="Goeker M."/>
        </authorList>
    </citation>
    <scope>NUCLEOTIDE SEQUENCE [LARGE SCALE GENOMIC DNA]</scope>
    <source>
        <strain evidence="9 12">DSM 100995</strain>
    </source>
</reference>
<dbReference type="InterPro" id="IPR010432">
    <property type="entry name" value="RDD"/>
</dbReference>
<dbReference type="PANTHER" id="PTHR36115">
    <property type="entry name" value="PROLINE-RICH ANTIGEN HOMOLOG-RELATED"/>
    <property type="match status" value="1"/>
</dbReference>
<dbReference type="OrthoDB" id="9793824at2"/>
<dbReference type="Proteomes" id="UP000297248">
    <property type="component" value="Unassembled WGS sequence"/>
</dbReference>
<feature type="domain" description="GYF" evidence="8">
    <location>
        <begin position="5"/>
        <end position="50"/>
    </location>
</feature>
<evidence type="ECO:0000313" key="11">
    <source>
        <dbReference type="Proteomes" id="UP000297248"/>
    </source>
</evidence>
<comment type="subcellular location">
    <subcellularLocation>
        <location evidence="1">Cell membrane</location>
        <topology evidence="1">Multi-pass membrane protein</topology>
    </subcellularLocation>
</comment>
<keyword evidence="3 6" id="KW-0812">Transmembrane</keyword>
<dbReference type="EMBL" id="JACIEG010000002">
    <property type="protein sequence ID" value="MBB3968857.1"/>
    <property type="molecule type" value="Genomic_DNA"/>
</dbReference>
<organism evidence="10 11">
    <name type="scientific">Mucilaginibacter phyllosphaerae</name>
    <dbReference type="NCBI Taxonomy" id="1812349"/>
    <lineage>
        <taxon>Bacteria</taxon>
        <taxon>Pseudomonadati</taxon>
        <taxon>Bacteroidota</taxon>
        <taxon>Sphingobacteriia</taxon>
        <taxon>Sphingobacteriales</taxon>
        <taxon>Sphingobacteriaceae</taxon>
        <taxon>Mucilaginibacter</taxon>
    </lineage>
</organism>
<gene>
    <name evidence="10" type="ORF">E2R65_05865</name>
    <name evidence="9" type="ORF">GGR35_001449</name>
</gene>
<evidence type="ECO:0000259" key="7">
    <source>
        <dbReference type="Pfam" id="PF06271"/>
    </source>
</evidence>
<dbReference type="EMBL" id="SNQG01000002">
    <property type="protein sequence ID" value="TEW67514.1"/>
    <property type="molecule type" value="Genomic_DNA"/>
</dbReference>
<protein>
    <submittedName>
        <fullName evidence="9">RDD family membrane protein YckC</fullName>
    </submittedName>
    <submittedName>
        <fullName evidence="10">RDD family protein</fullName>
    </submittedName>
</protein>
<evidence type="ECO:0000313" key="12">
    <source>
        <dbReference type="Proteomes" id="UP000583101"/>
    </source>
</evidence>
<dbReference type="InterPro" id="IPR051791">
    <property type="entry name" value="Pra-immunoreactive"/>
</dbReference>
<dbReference type="Proteomes" id="UP000583101">
    <property type="component" value="Unassembled WGS sequence"/>
</dbReference>
<evidence type="ECO:0000313" key="9">
    <source>
        <dbReference type="EMBL" id="MBB3968857.1"/>
    </source>
</evidence>
<dbReference type="Pfam" id="PF06271">
    <property type="entry name" value="RDD"/>
    <property type="match status" value="1"/>
</dbReference>
<evidence type="ECO:0000256" key="6">
    <source>
        <dbReference type="SAM" id="Phobius"/>
    </source>
</evidence>
<dbReference type="RefSeq" id="WP_134335566.1">
    <property type="nucleotide sequence ID" value="NZ_BMCZ01000004.1"/>
</dbReference>
<feature type="transmembrane region" description="Helical" evidence="6">
    <location>
        <begin position="70"/>
        <end position="92"/>
    </location>
</feature>